<dbReference type="EMBL" id="CP002985">
    <property type="protein sequence ID" value="AEM46719.1"/>
    <property type="molecule type" value="Genomic_DNA"/>
</dbReference>
<evidence type="ECO:0000313" key="2">
    <source>
        <dbReference type="Proteomes" id="UP000009220"/>
    </source>
</evidence>
<dbReference type="Proteomes" id="UP000009220">
    <property type="component" value="Chromosome"/>
</dbReference>
<evidence type="ECO:0000313" key="1">
    <source>
        <dbReference type="EMBL" id="AEM46719.1"/>
    </source>
</evidence>
<proteinExistence type="predicted"/>
<sequence>MKKWVWITGITGAAVAVIAGAVALWPGQRQKEEAVPPSAITAPASRVPAGLLPIPKILSDRTIIDFAENSISNTALEIGGPFGWHAMQRSVRRDFTPQAYQRYRAFLRDAQVSNRPHSLKIGASLPFDALATVRRKPYYWQVSFPLQVTVGRGVTGSFVTHTYGTTVRVVWRKMPPGSGSSIGDNGYPAALAIGSFALSPHLILPTAGGPS</sequence>
<protein>
    <submittedName>
        <fullName evidence="1">Uncharacterized protein</fullName>
    </submittedName>
</protein>
<dbReference type="AlphaFoldDB" id="G0JTW7"/>
<dbReference type="KEGG" id="afi:Acife_0512"/>
<dbReference type="STRING" id="743299.Acife_0512"/>
<reference evidence="1 2" key="1">
    <citation type="journal article" date="2011" name="J. Bacteriol.">
        <title>Draft genome of the psychrotolerant acidophile Acidithiobacillus ferrivorans SS3.</title>
        <authorList>
            <person name="Liljeqvist M."/>
            <person name="Valdes J."/>
            <person name="Holmes D.S."/>
            <person name="Dopson M."/>
        </authorList>
    </citation>
    <scope>NUCLEOTIDE SEQUENCE [LARGE SCALE GENOMIC DNA]</scope>
    <source>
        <strain evidence="1 2">SS3</strain>
    </source>
</reference>
<dbReference type="HOGENOM" id="CLU_1302719_0_0_6"/>
<accession>G0JTW7</accession>
<name>G0JTW7_9PROT</name>
<organism evidence="1 2">
    <name type="scientific">Acidithiobacillus ferrivorans SS3</name>
    <dbReference type="NCBI Taxonomy" id="743299"/>
    <lineage>
        <taxon>Bacteria</taxon>
        <taxon>Pseudomonadati</taxon>
        <taxon>Pseudomonadota</taxon>
        <taxon>Acidithiobacillia</taxon>
        <taxon>Acidithiobacillales</taxon>
        <taxon>Acidithiobacillaceae</taxon>
        <taxon>Acidithiobacillus</taxon>
    </lineage>
</organism>
<dbReference type="RefSeq" id="WP_014027988.1">
    <property type="nucleotide sequence ID" value="NC_015942.1"/>
</dbReference>
<gene>
    <name evidence="1" type="ORF">Acife_0512</name>
</gene>